<organism evidence="2 3">
    <name type="scientific">Mesorhizobium retamae</name>
    <dbReference type="NCBI Taxonomy" id="2912854"/>
    <lineage>
        <taxon>Bacteria</taxon>
        <taxon>Pseudomonadati</taxon>
        <taxon>Pseudomonadota</taxon>
        <taxon>Alphaproteobacteria</taxon>
        <taxon>Hyphomicrobiales</taxon>
        <taxon>Phyllobacteriaceae</taxon>
        <taxon>Mesorhizobium</taxon>
    </lineage>
</organism>
<dbReference type="EMBL" id="JAKREW010000014">
    <property type="protein sequence ID" value="MCG7506434.1"/>
    <property type="molecule type" value="Genomic_DNA"/>
</dbReference>
<feature type="transmembrane region" description="Helical" evidence="1">
    <location>
        <begin position="147"/>
        <end position="168"/>
    </location>
</feature>
<dbReference type="Gene3D" id="3.30.300.250">
    <property type="match status" value="1"/>
</dbReference>
<dbReference type="Proteomes" id="UP001201701">
    <property type="component" value="Unassembled WGS sequence"/>
</dbReference>
<keyword evidence="1" id="KW-1133">Transmembrane helix</keyword>
<keyword evidence="1" id="KW-0812">Transmembrane</keyword>
<comment type="caution">
    <text evidence="2">The sequence shown here is derived from an EMBL/GenBank/DDBJ whole genome shotgun (WGS) entry which is preliminary data.</text>
</comment>
<feature type="transmembrane region" description="Helical" evidence="1">
    <location>
        <begin position="77"/>
        <end position="98"/>
    </location>
</feature>
<reference evidence="2 3" key="1">
    <citation type="submission" date="2022-02" db="EMBL/GenBank/DDBJ databases">
        <title>Draft genome sequence of Mezorhizobium retamae strain IRAMC:0171 isolated from Retama raetam nodules.</title>
        <authorList>
            <person name="Bengaied R."/>
            <person name="Sbissi I."/>
            <person name="Huber K."/>
            <person name="Ghodbane F."/>
            <person name="Nouioui I."/>
            <person name="Tarhouni M."/>
            <person name="Gtari M."/>
        </authorList>
    </citation>
    <scope>NUCLEOTIDE SEQUENCE [LARGE SCALE GENOMIC DNA]</scope>
    <source>
        <strain evidence="2 3">IRAMC:0171</strain>
    </source>
</reference>
<evidence type="ECO:0000313" key="2">
    <source>
        <dbReference type="EMBL" id="MCG7506434.1"/>
    </source>
</evidence>
<evidence type="ECO:0000313" key="3">
    <source>
        <dbReference type="Proteomes" id="UP001201701"/>
    </source>
</evidence>
<name>A0ABS9QG83_9HYPH</name>
<evidence type="ECO:0000256" key="1">
    <source>
        <dbReference type="SAM" id="Phobius"/>
    </source>
</evidence>
<accession>A0ABS9QG83</accession>
<sequence length="297" mass="31579">MLEGIAFKFISQSESSLNGLSYGLTVVGAVIGAFLIRSKTEMARAPYFAYSALIVFLASAAQFVWLQTFPAMAGGYLWLLVLTSVAAALISGFTLCSIAKARSRDAYGHARLAALAFIPVANFWLLLTPSKNRELSSGASTPSLVTGPIGVVTGFVLLAAAAGVTGFFKQQMRQLGEQSQVDPAAQQAGVEFAIRSNGLKGALKIMAEQAGTPIKVDDRTTLARIDAEGTQLRRTIVFDVEGATMTDDMRQKGINLLCANPPSAPLFRAGATIREVYVERSGREIGSITITPQECGF</sequence>
<protein>
    <submittedName>
        <fullName evidence="2">Uncharacterized protein</fullName>
    </submittedName>
</protein>
<keyword evidence="3" id="KW-1185">Reference proteome</keyword>
<gene>
    <name evidence="2" type="ORF">L4923_15520</name>
</gene>
<proteinExistence type="predicted"/>
<keyword evidence="1" id="KW-0472">Membrane</keyword>
<feature type="transmembrane region" description="Helical" evidence="1">
    <location>
        <begin position="20"/>
        <end position="36"/>
    </location>
</feature>
<dbReference type="RefSeq" id="WP_239366614.1">
    <property type="nucleotide sequence ID" value="NZ_JAKREW010000014.1"/>
</dbReference>
<feature type="transmembrane region" description="Helical" evidence="1">
    <location>
        <begin position="48"/>
        <end position="65"/>
    </location>
</feature>
<feature type="transmembrane region" description="Helical" evidence="1">
    <location>
        <begin position="110"/>
        <end position="127"/>
    </location>
</feature>